<dbReference type="PANTHER" id="PTHR35562">
    <property type="entry name" value="DNA ENDONUCLEASE SMRA-RELATED"/>
    <property type="match status" value="1"/>
</dbReference>
<dbReference type="SMART" id="SM00463">
    <property type="entry name" value="SMR"/>
    <property type="match status" value="1"/>
</dbReference>
<evidence type="ECO:0000313" key="2">
    <source>
        <dbReference type="EMBL" id="KTC86018.1"/>
    </source>
</evidence>
<dbReference type="OrthoDB" id="9808881at2"/>
<name>A0A0W0SRI6_9GAMM</name>
<dbReference type="Pfam" id="PF01713">
    <property type="entry name" value="Smr"/>
    <property type="match status" value="1"/>
</dbReference>
<dbReference type="PATRIC" id="fig|1212489.4.peg.2472"/>
<dbReference type="Proteomes" id="UP000054736">
    <property type="component" value="Unassembled WGS sequence"/>
</dbReference>
<dbReference type="InterPro" id="IPR002625">
    <property type="entry name" value="Smr_dom"/>
</dbReference>
<dbReference type="Gene3D" id="3.30.1370.110">
    <property type="match status" value="1"/>
</dbReference>
<evidence type="ECO:0000259" key="1">
    <source>
        <dbReference type="PROSITE" id="PS50828"/>
    </source>
</evidence>
<proteinExistence type="predicted"/>
<protein>
    <submittedName>
        <fullName evidence="2">DNA mismatch repair protein-like protein</fullName>
    </submittedName>
</protein>
<dbReference type="SUPFAM" id="SSF160443">
    <property type="entry name" value="SMR domain-like"/>
    <property type="match status" value="1"/>
</dbReference>
<organism evidence="2 3">
    <name type="scientific">Legionella drozanskii LLAP-1</name>
    <dbReference type="NCBI Taxonomy" id="1212489"/>
    <lineage>
        <taxon>Bacteria</taxon>
        <taxon>Pseudomonadati</taxon>
        <taxon>Pseudomonadota</taxon>
        <taxon>Gammaproteobacteria</taxon>
        <taxon>Legionellales</taxon>
        <taxon>Legionellaceae</taxon>
        <taxon>Legionella</taxon>
    </lineage>
</organism>
<feature type="domain" description="Smr" evidence="1">
    <location>
        <begin position="97"/>
        <end position="177"/>
    </location>
</feature>
<keyword evidence="3" id="KW-1185">Reference proteome</keyword>
<dbReference type="AlphaFoldDB" id="A0A0W0SRI6"/>
<comment type="caution">
    <text evidence="2">The sequence shown here is derived from an EMBL/GenBank/DDBJ whole genome shotgun (WGS) entry which is preliminary data.</text>
</comment>
<accession>A0A0W0SRI6</accession>
<dbReference type="InterPro" id="IPR036063">
    <property type="entry name" value="Smr_dom_sf"/>
</dbReference>
<gene>
    <name evidence="2" type="ORF">Ldro_2343</name>
</gene>
<dbReference type="RefSeq" id="WP_058496605.1">
    <property type="nucleotide sequence ID" value="NZ_CAAAIU010000001.1"/>
</dbReference>
<reference evidence="2 3" key="1">
    <citation type="submission" date="2015-11" db="EMBL/GenBank/DDBJ databases">
        <title>Genomic analysis of 38 Legionella species identifies large and diverse effector repertoires.</title>
        <authorList>
            <person name="Burstein D."/>
            <person name="Amaro F."/>
            <person name="Zusman T."/>
            <person name="Lifshitz Z."/>
            <person name="Cohen O."/>
            <person name="Gilbert J.A."/>
            <person name="Pupko T."/>
            <person name="Shuman H.A."/>
            <person name="Segal G."/>
        </authorList>
    </citation>
    <scope>NUCLEOTIDE SEQUENCE [LARGE SCALE GENOMIC DNA]</scope>
    <source>
        <strain evidence="2 3">ATCC 700990</strain>
    </source>
</reference>
<dbReference type="STRING" id="1212489.Ldro_2343"/>
<dbReference type="PROSITE" id="PS50828">
    <property type="entry name" value="SMR"/>
    <property type="match status" value="1"/>
</dbReference>
<evidence type="ECO:0000313" key="3">
    <source>
        <dbReference type="Proteomes" id="UP000054736"/>
    </source>
</evidence>
<sequence length="185" mass="21010">MSDDSLSDEDKALFRKMMSGVKPLQKTNKIQLSTPPKVTKIHKRESIPRQDIPTIYLSDYYTNEVQAQTILSYSSHSIPSKRLRELKMGLIPWEARLDLHGQKTEAARESLIKFITQQTNLAHRSLLIIHGKGSRQGETPVLKNLVNHWLPQFSQVLAFHSALARDGGEGALYVLLKRNKLNLLS</sequence>
<dbReference type="EMBL" id="LNXY01000027">
    <property type="protein sequence ID" value="KTC86018.1"/>
    <property type="molecule type" value="Genomic_DNA"/>
</dbReference>
<dbReference type="PANTHER" id="PTHR35562:SF2">
    <property type="entry name" value="DNA ENDONUCLEASE SMRA-RELATED"/>
    <property type="match status" value="1"/>
</dbReference>